<dbReference type="OrthoDB" id="10018779at2759"/>
<keyword evidence="5 9" id="KW-0238">DNA-binding</keyword>
<dbReference type="SUPFAM" id="SSF57716">
    <property type="entry name" value="Glucocorticoid receptor-like (DNA-binding domain)"/>
    <property type="match status" value="1"/>
</dbReference>
<dbReference type="PANTHER" id="PTHR46011">
    <property type="entry name" value="NUCLEAR HORMONE RECEPTOR FAMILY MEMBER NHR-86-RELATED"/>
    <property type="match status" value="1"/>
</dbReference>
<reference evidence="12 13" key="1">
    <citation type="journal article" date="1998" name="Science">
        <title>Genome sequence of the nematode C. elegans: a platform for investigating biology.</title>
        <authorList>
            <consortium name="The C. elegans sequencing consortium"/>
            <person name="Sulson J.E."/>
            <person name="Waterston R."/>
        </authorList>
    </citation>
    <scope>NUCLEOTIDE SEQUENCE [LARGE SCALE GENOMIC DNA]</scope>
    <source>
        <strain evidence="12 13">Bristol N2</strain>
    </source>
</reference>
<evidence type="ECO:0000313" key="14">
    <source>
        <dbReference type="WormBase" id="Y46H3D.7a"/>
    </source>
</evidence>
<evidence type="ECO:0000256" key="8">
    <source>
        <dbReference type="ARBA" id="ARBA00023242"/>
    </source>
</evidence>
<dbReference type="SUPFAM" id="SSF48508">
    <property type="entry name" value="Nuclear receptor ligand-binding domain"/>
    <property type="match status" value="1"/>
</dbReference>
<evidence type="ECO:0000256" key="7">
    <source>
        <dbReference type="ARBA" id="ARBA00023170"/>
    </source>
</evidence>
<dbReference type="OMA" id="CNACAAF"/>
<dbReference type="InterPro" id="IPR013088">
    <property type="entry name" value="Znf_NHR/GATA"/>
</dbReference>
<keyword evidence="13" id="KW-1185">Reference proteome</keyword>
<dbReference type="GO" id="GO:0008270">
    <property type="term" value="F:zinc ion binding"/>
    <property type="evidence" value="ECO:0007669"/>
    <property type="project" value="UniProtKB-KW"/>
</dbReference>
<dbReference type="SMART" id="SM00430">
    <property type="entry name" value="HOLI"/>
    <property type="match status" value="1"/>
</dbReference>
<organism evidence="12 13">
    <name type="scientific">Caenorhabditis elegans</name>
    <dbReference type="NCBI Taxonomy" id="6239"/>
    <lineage>
        <taxon>Eukaryota</taxon>
        <taxon>Metazoa</taxon>
        <taxon>Ecdysozoa</taxon>
        <taxon>Nematoda</taxon>
        <taxon>Chromadorea</taxon>
        <taxon>Rhabditida</taxon>
        <taxon>Rhabditina</taxon>
        <taxon>Rhabditomorpha</taxon>
        <taxon>Rhabditoidea</taxon>
        <taxon>Rhabditidae</taxon>
        <taxon>Peloderinae</taxon>
        <taxon>Caenorhabditis</taxon>
    </lineage>
</organism>
<keyword evidence="3 9" id="KW-0862">Zinc</keyword>
<accession>Q966B7</accession>
<dbReference type="WormBase" id="Y46H3D.7a">
    <property type="protein sequence ID" value="CE24324"/>
    <property type="gene ID" value="WBGene00021611"/>
    <property type="gene designation" value="nhr-238"/>
</dbReference>
<feature type="domain" description="NR LBD" evidence="11">
    <location>
        <begin position="96"/>
        <end position="333"/>
    </location>
</feature>
<dbReference type="SMR" id="Q966B7"/>
<sequence length="333" mass="38673">MMAKSVFCGVCEHSADVFHFGAICCEACAAFFRRLVSRSKTPTAICSGNCDLRNKIIRKLCSSCRYQKCLQIGMKESLVKSKKQKTSSSEKTILEELNEAYQNLLDLRKETFRNQEAKLTYFEEMDDVCSVDLSLVVETLVRTFYKMAPMEDDQQRLLVKNFLVEFMLMDMSFRSIDSNVIILANGNYVDVKNLDEHFQSTKIVSDESKAAEAKLYLKSYWEMAESQLVGRFQELRVDRNEHLLLCALLYWDFGLENQSEESSEICLKLRSRIFKELSNYERKQSSTEKQFSRTGDLILILQIIDKQMVSMYEYKTVSIIYDLCAKNCPLFRI</sequence>
<dbReference type="GO" id="GO:0003700">
    <property type="term" value="F:DNA-binding transcription factor activity"/>
    <property type="evidence" value="ECO:0000318"/>
    <property type="project" value="GO_Central"/>
</dbReference>
<dbReference type="InterPro" id="IPR000536">
    <property type="entry name" value="Nucl_hrmn_rcpt_lig-bd"/>
</dbReference>
<dbReference type="CDD" id="cd06157">
    <property type="entry name" value="NR_LBD"/>
    <property type="match status" value="1"/>
</dbReference>
<evidence type="ECO:0000256" key="1">
    <source>
        <dbReference type="ARBA" id="ARBA00022723"/>
    </source>
</evidence>
<dbReference type="PROSITE" id="PS00031">
    <property type="entry name" value="NUCLEAR_REC_DBD_1"/>
    <property type="match status" value="1"/>
</dbReference>
<dbReference type="Gene3D" id="1.10.565.10">
    <property type="entry name" value="Retinoid X Receptor"/>
    <property type="match status" value="1"/>
</dbReference>
<dbReference type="GeneID" id="189971"/>
<dbReference type="UCSC" id="Y46H3D.7">
    <property type="organism name" value="c. elegans"/>
</dbReference>
<dbReference type="GO" id="GO:0043565">
    <property type="term" value="F:sequence-specific DNA binding"/>
    <property type="evidence" value="ECO:0007669"/>
    <property type="project" value="InterPro"/>
</dbReference>
<dbReference type="Pfam" id="PF00104">
    <property type="entry name" value="Hormone_recep"/>
    <property type="match status" value="1"/>
</dbReference>
<keyword evidence="4 9" id="KW-0805">Transcription regulation</keyword>
<dbReference type="Proteomes" id="UP000001940">
    <property type="component" value="Chromosome V"/>
</dbReference>
<dbReference type="KEGG" id="cel:CELE_Y46H3D.7"/>
<evidence type="ECO:0000256" key="2">
    <source>
        <dbReference type="ARBA" id="ARBA00022771"/>
    </source>
</evidence>
<dbReference type="PROSITE" id="PS51843">
    <property type="entry name" value="NR_LBD"/>
    <property type="match status" value="1"/>
</dbReference>
<evidence type="ECO:0000259" key="10">
    <source>
        <dbReference type="PROSITE" id="PS51030"/>
    </source>
</evidence>
<keyword evidence="7 9" id="KW-0675">Receptor</keyword>
<dbReference type="PRINTS" id="PR00047">
    <property type="entry name" value="STROIDFINGER"/>
</dbReference>
<dbReference type="PANTHER" id="PTHR46011:SF3">
    <property type="entry name" value="NR LBD DOMAIN-CONTAINING PROTEIN-RELATED"/>
    <property type="match status" value="1"/>
</dbReference>
<dbReference type="Pfam" id="PF00105">
    <property type="entry name" value="zf-C4"/>
    <property type="match status" value="1"/>
</dbReference>
<dbReference type="RefSeq" id="NP_503461.1">
    <property type="nucleotide sequence ID" value="NM_071060.5"/>
</dbReference>
<dbReference type="AlphaFoldDB" id="Q966B7"/>
<evidence type="ECO:0000256" key="6">
    <source>
        <dbReference type="ARBA" id="ARBA00023163"/>
    </source>
</evidence>
<keyword evidence="1 9" id="KW-0479">Metal-binding</keyword>
<comment type="similarity">
    <text evidence="9">Belongs to the nuclear hormone receptor family.</text>
</comment>
<dbReference type="STRING" id="6239.Y46H3D.7a.1"/>
<keyword evidence="8 9" id="KW-0539">Nucleus</keyword>
<dbReference type="GO" id="GO:0005634">
    <property type="term" value="C:nucleus"/>
    <property type="evidence" value="ECO:0000318"/>
    <property type="project" value="GO_Central"/>
</dbReference>
<keyword evidence="6 9" id="KW-0804">Transcription</keyword>
<dbReference type="InterPro" id="IPR035500">
    <property type="entry name" value="NHR-like_dom_sf"/>
</dbReference>
<evidence type="ECO:0000313" key="13">
    <source>
        <dbReference type="Proteomes" id="UP000001940"/>
    </source>
</evidence>
<keyword evidence="2 9" id="KW-0863">Zinc-finger</keyword>
<evidence type="ECO:0000256" key="4">
    <source>
        <dbReference type="ARBA" id="ARBA00023015"/>
    </source>
</evidence>
<dbReference type="CTD" id="189971"/>
<evidence type="ECO:0000256" key="3">
    <source>
        <dbReference type="ARBA" id="ARBA00022833"/>
    </source>
</evidence>
<name>Q966B7_CAEEL</name>
<dbReference type="PROSITE" id="PS51030">
    <property type="entry name" value="NUCLEAR_REC_DBD_2"/>
    <property type="match status" value="1"/>
</dbReference>
<evidence type="ECO:0000256" key="5">
    <source>
        <dbReference type="ARBA" id="ARBA00023125"/>
    </source>
</evidence>
<gene>
    <name evidence="12 14" type="primary">nhr-238</name>
    <name evidence="12" type="ORF">CELE_Y46H3D.7</name>
    <name evidence="14" type="ORF">Y46H3D.7</name>
</gene>
<proteinExistence type="inferred from homology"/>
<dbReference type="AGR" id="WB:WBGene00021611"/>
<dbReference type="Gene3D" id="3.30.50.10">
    <property type="entry name" value="Erythroid Transcription Factor GATA-1, subunit A"/>
    <property type="match status" value="1"/>
</dbReference>
<comment type="subcellular location">
    <subcellularLocation>
        <location evidence="9">Nucleus</location>
    </subcellularLocation>
</comment>
<dbReference type="FunCoup" id="Q966B7">
    <property type="interactions" value="213"/>
</dbReference>
<dbReference type="GO" id="GO:0006357">
    <property type="term" value="P:regulation of transcription by RNA polymerase II"/>
    <property type="evidence" value="ECO:0000318"/>
    <property type="project" value="GO_Central"/>
</dbReference>
<dbReference type="InParanoid" id="Q966B7"/>
<evidence type="ECO:0000256" key="9">
    <source>
        <dbReference type="RuleBase" id="RU004334"/>
    </source>
</evidence>
<dbReference type="PhylomeDB" id="Q966B7"/>
<dbReference type="InterPro" id="IPR001628">
    <property type="entry name" value="Znf_hrmn_rcpt"/>
</dbReference>
<protein>
    <submittedName>
        <fullName evidence="12">Nuclear receptor</fullName>
    </submittedName>
</protein>
<dbReference type="Bgee" id="WBGene00021611">
    <property type="expression patterns" value="Expressed in pharyngeal muscle cell (C elegans) and 3 other cell types or tissues"/>
</dbReference>
<feature type="domain" description="Nuclear receptor" evidence="10">
    <location>
        <begin position="5"/>
        <end position="81"/>
    </location>
</feature>
<evidence type="ECO:0000313" key="12">
    <source>
        <dbReference type="EMBL" id="CCD69587.1"/>
    </source>
</evidence>
<dbReference type="EMBL" id="BX284605">
    <property type="protein sequence ID" value="CCD69587.1"/>
    <property type="molecule type" value="Genomic_DNA"/>
</dbReference>
<dbReference type="PaxDb" id="6239-Y46H3D.7.1"/>
<dbReference type="HOGENOM" id="CLU_007368_1_1_1"/>
<dbReference type="SMART" id="SM00399">
    <property type="entry name" value="ZnF_C4"/>
    <property type="match status" value="1"/>
</dbReference>
<evidence type="ECO:0000259" key="11">
    <source>
        <dbReference type="PROSITE" id="PS51843"/>
    </source>
</evidence>
<dbReference type="eggNOG" id="KOG3575">
    <property type="taxonomic scope" value="Eukaryota"/>
</dbReference>